<dbReference type="PANTHER" id="PTHR33156">
    <property type="entry name" value="OS02G0230000 PROTEIN"/>
    <property type="match status" value="1"/>
</dbReference>
<dbReference type="Proteomes" id="UP001279734">
    <property type="component" value="Unassembled WGS sequence"/>
</dbReference>
<dbReference type="EMBL" id="BSYO01000039">
    <property type="protein sequence ID" value="GMH31133.1"/>
    <property type="molecule type" value="Genomic_DNA"/>
</dbReference>
<accession>A0AAD3TLG7</accession>
<comment type="caution">
    <text evidence="1">The sequence shown here is derived from an EMBL/GenBank/DDBJ whole genome shotgun (WGS) entry which is preliminary data.</text>
</comment>
<dbReference type="AlphaFoldDB" id="A0AAD3TLG7"/>
<name>A0AAD3TLG7_NEPGR</name>
<protein>
    <submittedName>
        <fullName evidence="1">Uncharacterized protein</fullName>
    </submittedName>
</protein>
<dbReference type="PANTHER" id="PTHR33156:SF2">
    <property type="entry name" value="OS01G0738000 PROTEIN"/>
    <property type="match status" value="1"/>
</dbReference>
<gene>
    <name evidence="1" type="ORF">Nepgr_032976</name>
</gene>
<organism evidence="1 2">
    <name type="scientific">Nepenthes gracilis</name>
    <name type="common">Slender pitcher plant</name>
    <dbReference type="NCBI Taxonomy" id="150966"/>
    <lineage>
        <taxon>Eukaryota</taxon>
        <taxon>Viridiplantae</taxon>
        <taxon>Streptophyta</taxon>
        <taxon>Embryophyta</taxon>
        <taxon>Tracheophyta</taxon>
        <taxon>Spermatophyta</taxon>
        <taxon>Magnoliopsida</taxon>
        <taxon>eudicotyledons</taxon>
        <taxon>Gunneridae</taxon>
        <taxon>Pentapetalae</taxon>
        <taxon>Caryophyllales</taxon>
        <taxon>Nepenthaceae</taxon>
        <taxon>Nepenthes</taxon>
    </lineage>
</organism>
<evidence type="ECO:0000313" key="2">
    <source>
        <dbReference type="Proteomes" id="UP001279734"/>
    </source>
</evidence>
<proteinExistence type="predicted"/>
<reference evidence="1" key="1">
    <citation type="submission" date="2023-05" db="EMBL/GenBank/DDBJ databases">
        <title>Nepenthes gracilis genome sequencing.</title>
        <authorList>
            <person name="Fukushima K."/>
        </authorList>
    </citation>
    <scope>NUCLEOTIDE SEQUENCE</scope>
    <source>
        <strain evidence="1">SING2019-196</strain>
    </source>
</reference>
<sequence>MAASCTRRTLQVSTAYATRTAISNIFRSSQSLGAAQLLGCASRKTSSASRISLRRLLTSSRFPVELAAALSLMPLHSANASALYTSLLSLHSDNWGCLSEGFVTPL</sequence>
<keyword evidence="2" id="KW-1185">Reference proteome</keyword>
<dbReference type="GO" id="GO:0005739">
    <property type="term" value="C:mitochondrion"/>
    <property type="evidence" value="ECO:0007669"/>
    <property type="project" value="TreeGrafter"/>
</dbReference>
<evidence type="ECO:0000313" key="1">
    <source>
        <dbReference type="EMBL" id="GMH31133.1"/>
    </source>
</evidence>
<dbReference type="InterPro" id="IPR043459">
    <property type="entry name" value="NFD6/NOXY2-like"/>
</dbReference>